<comment type="caution">
    <text evidence="1">The sequence shown here is derived from an EMBL/GenBank/DDBJ whole genome shotgun (WGS) entry which is preliminary data.</text>
</comment>
<protein>
    <submittedName>
        <fullName evidence="1">2551_t:CDS:1</fullName>
    </submittedName>
</protein>
<gene>
    <name evidence="1" type="ORF">SPELUC_LOCUS16922</name>
</gene>
<organism evidence="1 2">
    <name type="scientific">Cetraspora pellucida</name>
    <dbReference type="NCBI Taxonomy" id="1433469"/>
    <lineage>
        <taxon>Eukaryota</taxon>
        <taxon>Fungi</taxon>
        <taxon>Fungi incertae sedis</taxon>
        <taxon>Mucoromycota</taxon>
        <taxon>Glomeromycotina</taxon>
        <taxon>Glomeromycetes</taxon>
        <taxon>Diversisporales</taxon>
        <taxon>Gigasporaceae</taxon>
        <taxon>Cetraspora</taxon>
    </lineage>
</organism>
<sequence>SNIEQRTEQEIEHEAEHEEIEHKAEYEEIEHEAEQEIDNEKIVPIKNIPRKKFKEVALNYSSSENDNESEQENNLFSIKDTGLLDNIELEDSDEEEITFTLPYTAITTLLIFIKALVFEDDSKFPETLYKAKSAMSFKKPTIQFAICEKCHYLTNIESISDNSQQTNCNE</sequence>
<accession>A0ACA9RCQ4</accession>
<evidence type="ECO:0000313" key="1">
    <source>
        <dbReference type="EMBL" id="CAG8787374.1"/>
    </source>
</evidence>
<dbReference type="Proteomes" id="UP000789366">
    <property type="component" value="Unassembled WGS sequence"/>
</dbReference>
<proteinExistence type="predicted"/>
<evidence type="ECO:0000313" key="2">
    <source>
        <dbReference type="Proteomes" id="UP000789366"/>
    </source>
</evidence>
<dbReference type="EMBL" id="CAJVPW010065701">
    <property type="protein sequence ID" value="CAG8787374.1"/>
    <property type="molecule type" value="Genomic_DNA"/>
</dbReference>
<feature type="non-terminal residue" evidence="1">
    <location>
        <position position="170"/>
    </location>
</feature>
<reference evidence="1" key="1">
    <citation type="submission" date="2021-06" db="EMBL/GenBank/DDBJ databases">
        <authorList>
            <person name="Kallberg Y."/>
            <person name="Tangrot J."/>
            <person name="Rosling A."/>
        </authorList>
    </citation>
    <scope>NUCLEOTIDE SEQUENCE</scope>
    <source>
        <strain evidence="1">28 12/20/2015</strain>
    </source>
</reference>
<feature type="non-terminal residue" evidence="1">
    <location>
        <position position="1"/>
    </location>
</feature>
<keyword evidence="2" id="KW-1185">Reference proteome</keyword>
<name>A0ACA9RCQ4_9GLOM</name>